<keyword evidence="5" id="KW-0808">Transferase</keyword>
<comment type="similarity">
    <text evidence="3">Belongs to the TDE1 family.</text>
</comment>
<protein>
    <submittedName>
        <fullName evidence="11">9827_t:CDS:1</fullName>
    </submittedName>
</protein>
<keyword evidence="4" id="KW-0328">Glycosyltransferase</keyword>
<keyword evidence="10" id="KW-0732">Signal</keyword>
<dbReference type="InterPro" id="IPR008630">
    <property type="entry name" value="Glyco_trans_34"/>
</dbReference>
<evidence type="ECO:0000256" key="7">
    <source>
        <dbReference type="ARBA" id="ARBA00022989"/>
    </source>
</evidence>
<dbReference type="GO" id="GO:0016020">
    <property type="term" value="C:membrane"/>
    <property type="evidence" value="ECO:0007669"/>
    <property type="project" value="UniProtKB-SubCell"/>
</dbReference>
<dbReference type="Proteomes" id="UP000789570">
    <property type="component" value="Unassembled WGS sequence"/>
</dbReference>
<evidence type="ECO:0000256" key="1">
    <source>
        <dbReference type="ARBA" id="ARBA00004141"/>
    </source>
</evidence>
<dbReference type="PANTHER" id="PTHR10383:SF9">
    <property type="entry name" value="SERINE INCORPORATOR, ISOFORM F"/>
    <property type="match status" value="1"/>
</dbReference>
<keyword evidence="7 9" id="KW-1133">Transmembrane helix</keyword>
<name>A0A9N8VID7_9GLOM</name>
<evidence type="ECO:0000256" key="5">
    <source>
        <dbReference type="ARBA" id="ARBA00022679"/>
    </source>
</evidence>
<evidence type="ECO:0000256" key="6">
    <source>
        <dbReference type="ARBA" id="ARBA00022692"/>
    </source>
</evidence>
<feature type="transmembrane region" description="Helical" evidence="9">
    <location>
        <begin position="404"/>
        <end position="429"/>
    </location>
</feature>
<comment type="subcellular location">
    <subcellularLocation>
        <location evidence="1">Membrane</location>
        <topology evidence="1">Multi-pass membrane protein</topology>
    </subcellularLocation>
</comment>
<gene>
    <name evidence="11" type="ORF">FCALED_LOCUS1294</name>
</gene>
<dbReference type="GO" id="GO:0016757">
    <property type="term" value="F:glycosyltransferase activity"/>
    <property type="evidence" value="ECO:0007669"/>
    <property type="project" value="UniProtKB-KW"/>
</dbReference>
<keyword evidence="12" id="KW-1185">Reference proteome</keyword>
<feature type="chain" id="PRO_5040237329" evidence="10">
    <location>
        <begin position="22"/>
        <end position="995"/>
    </location>
</feature>
<reference evidence="11" key="1">
    <citation type="submission" date="2021-06" db="EMBL/GenBank/DDBJ databases">
        <authorList>
            <person name="Kallberg Y."/>
            <person name="Tangrot J."/>
            <person name="Rosling A."/>
        </authorList>
    </citation>
    <scope>NUCLEOTIDE SEQUENCE</scope>
    <source>
        <strain evidence="11">UK204</strain>
    </source>
</reference>
<evidence type="ECO:0000256" key="2">
    <source>
        <dbReference type="ARBA" id="ARBA00005664"/>
    </source>
</evidence>
<keyword evidence="8 9" id="KW-0472">Membrane</keyword>
<feature type="transmembrane region" description="Helical" evidence="9">
    <location>
        <begin position="158"/>
        <end position="179"/>
    </location>
</feature>
<dbReference type="EMBL" id="CAJVPQ010000158">
    <property type="protein sequence ID" value="CAG8452101.1"/>
    <property type="molecule type" value="Genomic_DNA"/>
</dbReference>
<dbReference type="Gene3D" id="3.90.550.10">
    <property type="entry name" value="Spore Coat Polysaccharide Biosynthesis Protein SpsA, Chain A"/>
    <property type="match status" value="1"/>
</dbReference>
<feature type="transmembrane region" description="Helical" evidence="9">
    <location>
        <begin position="236"/>
        <end position="255"/>
    </location>
</feature>
<dbReference type="Pfam" id="PF03348">
    <property type="entry name" value="Serinc"/>
    <property type="match status" value="1"/>
</dbReference>
<accession>A0A9N8VID7</accession>
<comment type="caution">
    <text evidence="11">The sequence shown here is derived from an EMBL/GenBank/DDBJ whole genome shotgun (WGS) entry which is preliminary data.</text>
</comment>
<proteinExistence type="inferred from homology"/>
<dbReference type="PANTHER" id="PTHR10383">
    <property type="entry name" value="SERINE INCORPORATOR"/>
    <property type="match status" value="1"/>
</dbReference>
<evidence type="ECO:0000256" key="9">
    <source>
        <dbReference type="SAM" id="Phobius"/>
    </source>
</evidence>
<feature type="transmembrane region" description="Helical" evidence="9">
    <location>
        <begin position="365"/>
        <end position="384"/>
    </location>
</feature>
<feature type="transmembrane region" description="Helical" evidence="9">
    <location>
        <begin position="134"/>
        <end position="152"/>
    </location>
</feature>
<feature type="transmembrane region" description="Helical" evidence="9">
    <location>
        <begin position="456"/>
        <end position="474"/>
    </location>
</feature>
<evidence type="ECO:0000256" key="8">
    <source>
        <dbReference type="ARBA" id="ARBA00023136"/>
    </source>
</evidence>
<feature type="transmembrane region" description="Helical" evidence="9">
    <location>
        <begin position="45"/>
        <end position="63"/>
    </location>
</feature>
<evidence type="ECO:0000313" key="12">
    <source>
        <dbReference type="Proteomes" id="UP000789570"/>
    </source>
</evidence>
<dbReference type="OrthoDB" id="205108at2759"/>
<dbReference type="InterPro" id="IPR029044">
    <property type="entry name" value="Nucleotide-diphossugar_trans"/>
</dbReference>
<feature type="transmembrane region" description="Helical" evidence="9">
    <location>
        <begin position="89"/>
        <end position="113"/>
    </location>
</feature>
<feature type="transmembrane region" description="Helical" evidence="9">
    <location>
        <begin position="200"/>
        <end position="224"/>
    </location>
</feature>
<sequence>MGLGFSCLGAGVASWVVSAVASCFSAAACNLACKSCNCNNSIATRIGFAIILLLNSMLAWIMLSDWAIKQLEKITYDYLQLNCQEGTCYGVFAVHRICFALSFLHLILGLLVIGVKDTRDSRAAIQNGWWGPKVLLWIILIIASFFIPNQFFIFWSNYIALIGATLFILVGLVLLVDFAHTWSETCIMRWEETDSDKWKYILIWSTITMFLASIVLTGIMYGFFGGSGCGLNQFFITFNLILCIIVTFLSIAPAVQEANSHSGLSQASMVVIYCTYIILSAVANEPDDNMCNPWIRSRLQLKVRHRLHNLIEKYHLLMTNLPNGFQSQTNYDAVESGIMPASAVDDDDENGLDDEKNGVAYSYSFFHLIFAIASMYVGMLLTNWNHVTTTGSDELVIIGQSYVAVWVKIVSGWICLLLYTWTLIGPVLMPERFEMGIEKQPNLSNYTKKQMRNLRLFLLLFLVIVITFFTLSNFTNDYGELSGNNNVQDMKCPHYKIMLLIYSEVEDIDKRALMREGLFGITDNLVPCMKQDDAIFYRFLIKKKKYEYINEIVLRKYKSEQIEYNDIGEIEVLNGDWQLSALKYAQLLKKTCMSFDHLVLTEVYTMINLERLQKKISSSKIADQTISNTQKIVWGSFNSNITDRMAVIIGSSAVQTILDNSEEYVSTNDTSVITRFYHYHYDQLTEKIPNDLILANDQMGIIEWPNSINSIPCIDCVIAIGNIYQDWEFRKIKKELNILTINPCKVRSDLKRYSRGTTSNLRPKIVVATSSFLYHDNCMSEAASLSAQNKREYAEKHGYALVPRSSEYAQQNYRKRDEVWGKIDAVEKILPYYEWLIWLDMDAIFTNRTLSVEHLLEMCTERVGGKEAFENINFIVARPIGDDMINAGVFLIRNTEWAVDFIRDGIQARRDRAYRGMKEQQAMRDAIKHPRWEPNVLFLDGDDHTINTFPDRYILGDYIVHYAPEKGCPANPLIAGITKVRVMEQNPENEIQIPF</sequence>
<dbReference type="InterPro" id="IPR005016">
    <property type="entry name" value="TDE1/TMS"/>
</dbReference>
<dbReference type="AlphaFoldDB" id="A0A9N8VID7"/>
<keyword evidence="6 9" id="KW-0812">Transmembrane</keyword>
<organism evidence="11 12">
    <name type="scientific">Funneliformis caledonium</name>
    <dbReference type="NCBI Taxonomy" id="1117310"/>
    <lineage>
        <taxon>Eukaryota</taxon>
        <taxon>Fungi</taxon>
        <taxon>Fungi incertae sedis</taxon>
        <taxon>Mucoromycota</taxon>
        <taxon>Glomeromycotina</taxon>
        <taxon>Glomeromycetes</taxon>
        <taxon>Glomerales</taxon>
        <taxon>Glomeraceae</taxon>
        <taxon>Funneliformis</taxon>
    </lineage>
</organism>
<evidence type="ECO:0000256" key="3">
    <source>
        <dbReference type="ARBA" id="ARBA00006665"/>
    </source>
</evidence>
<feature type="transmembrane region" description="Helical" evidence="9">
    <location>
        <begin position="12"/>
        <end position="33"/>
    </location>
</feature>
<evidence type="ECO:0000256" key="10">
    <source>
        <dbReference type="SAM" id="SignalP"/>
    </source>
</evidence>
<dbReference type="Pfam" id="PF05637">
    <property type="entry name" value="Glyco_transf_34"/>
    <property type="match status" value="1"/>
</dbReference>
<evidence type="ECO:0000313" key="11">
    <source>
        <dbReference type="EMBL" id="CAG8452101.1"/>
    </source>
</evidence>
<feature type="signal peptide" evidence="10">
    <location>
        <begin position="1"/>
        <end position="21"/>
    </location>
</feature>
<comment type="similarity">
    <text evidence="2">Belongs to the glycosyltransferase 34 family.</text>
</comment>
<evidence type="ECO:0000256" key="4">
    <source>
        <dbReference type="ARBA" id="ARBA00022676"/>
    </source>
</evidence>